<feature type="repeat" description="ANK" evidence="1">
    <location>
        <begin position="74"/>
        <end position="106"/>
    </location>
</feature>
<dbReference type="Gene3D" id="1.25.40.20">
    <property type="entry name" value="Ankyrin repeat-containing domain"/>
    <property type="match status" value="1"/>
</dbReference>
<dbReference type="InterPro" id="IPR036770">
    <property type="entry name" value="Ankyrin_rpt-contain_sf"/>
</dbReference>
<dbReference type="PRINTS" id="PR01415">
    <property type="entry name" value="ANKYRIN"/>
</dbReference>
<dbReference type="FunCoup" id="H2Z5V0">
    <property type="interactions" value="108"/>
</dbReference>
<organism evidence="2 3">
    <name type="scientific">Ciona savignyi</name>
    <name type="common">Pacific transparent sea squirt</name>
    <dbReference type="NCBI Taxonomy" id="51511"/>
    <lineage>
        <taxon>Eukaryota</taxon>
        <taxon>Metazoa</taxon>
        <taxon>Chordata</taxon>
        <taxon>Tunicata</taxon>
        <taxon>Ascidiacea</taxon>
        <taxon>Phlebobranchia</taxon>
        <taxon>Cionidae</taxon>
        <taxon>Ciona</taxon>
    </lineage>
</organism>
<dbReference type="SMART" id="SM00248">
    <property type="entry name" value="ANK"/>
    <property type="match status" value="3"/>
</dbReference>
<keyword evidence="3" id="KW-1185">Reference proteome</keyword>
<dbReference type="GeneTree" id="ENSGT00390000016820"/>
<dbReference type="PROSITE" id="PS50297">
    <property type="entry name" value="ANK_REP_REGION"/>
    <property type="match status" value="2"/>
</dbReference>
<dbReference type="HOGENOM" id="CLU_099071_0_0_1"/>
<dbReference type="OMA" id="CARRPID"/>
<name>H2Z5V0_CIOSA</name>
<reference evidence="2" key="2">
    <citation type="submission" date="2025-08" db="UniProtKB">
        <authorList>
            <consortium name="Ensembl"/>
        </authorList>
    </citation>
    <scope>IDENTIFICATION</scope>
</reference>
<dbReference type="Ensembl" id="ENSCSAVT00000013111.1">
    <property type="protein sequence ID" value="ENSCSAVP00000012962.1"/>
    <property type="gene ID" value="ENSCSAVG00000007611.1"/>
</dbReference>
<dbReference type="PROSITE" id="PS50088">
    <property type="entry name" value="ANK_REPEAT"/>
    <property type="match status" value="2"/>
</dbReference>
<dbReference type="Pfam" id="PF12796">
    <property type="entry name" value="Ank_2"/>
    <property type="match status" value="1"/>
</dbReference>
<accession>H2Z5V0</accession>
<dbReference type="InParanoid" id="H2Z5V0"/>
<evidence type="ECO:0000313" key="3">
    <source>
        <dbReference type="Proteomes" id="UP000007875"/>
    </source>
</evidence>
<dbReference type="InterPro" id="IPR002110">
    <property type="entry name" value="Ankyrin_rpt"/>
</dbReference>
<dbReference type="AlphaFoldDB" id="H2Z5V0"/>
<evidence type="ECO:0000313" key="2">
    <source>
        <dbReference type="Ensembl" id="ENSCSAVP00000012962.1"/>
    </source>
</evidence>
<dbReference type="eggNOG" id="KOG1710">
    <property type="taxonomic scope" value="Eukaryota"/>
</dbReference>
<protein>
    <submittedName>
        <fullName evidence="2">Uncharacterized protein</fullName>
    </submittedName>
</protein>
<dbReference type="PANTHER" id="PTHR24150:SF8">
    <property type="entry name" value="ANKYRIN REPEAT AND MYND DOMAIN-CONTAINING PROTEIN 2"/>
    <property type="match status" value="1"/>
</dbReference>
<sequence>MADGNDFTKSLFAAIEEGNLDEVKKLFENNKASPDIYDENGMTPLMQAAYKGNQEICEFLLEKKAAVNASEHENRYTALMMAALSGKSGVVQILLDNGANADFQNSIGKRASELAAFVGQHEIANKIKNYLSLDKLEPYTTGQGSNPPRLPLDAAIPLQKIVMMSNPHPVKIVTSILDCDVINDADVLKKIESVLSDLGTKSIRSRTDYDEVLALKTHYLATVIEMVVKFMKTYPEKKLDTLIKQ</sequence>
<dbReference type="SUPFAM" id="SSF48403">
    <property type="entry name" value="Ankyrin repeat"/>
    <property type="match status" value="1"/>
</dbReference>
<proteinExistence type="predicted"/>
<feature type="repeat" description="ANK" evidence="1">
    <location>
        <begin position="40"/>
        <end position="72"/>
    </location>
</feature>
<dbReference type="STRING" id="51511.ENSCSAVP00000012962"/>
<keyword evidence="1" id="KW-0040">ANK repeat</keyword>
<dbReference type="Proteomes" id="UP000007875">
    <property type="component" value="Unassembled WGS sequence"/>
</dbReference>
<evidence type="ECO:0000256" key="1">
    <source>
        <dbReference type="PROSITE-ProRule" id="PRU00023"/>
    </source>
</evidence>
<reference evidence="3" key="1">
    <citation type="submission" date="2003-08" db="EMBL/GenBank/DDBJ databases">
        <authorList>
            <person name="Birren B."/>
            <person name="Nusbaum C."/>
            <person name="Abebe A."/>
            <person name="Abouelleil A."/>
            <person name="Adekoya E."/>
            <person name="Ait-zahra M."/>
            <person name="Allen N."/>
            <person name="Allen T."/>
            <person name="An P."/>
            <person name="Anderson M."/>
            <person name="Anderson S."/>
            <person name="Arachchi H."/>
            <person name="Armbruster J."/>
            <person name="Bachantsang P."/>
            <person name="Baldwin J."/>
            <person name="Barry A."/>
            <person name="Bayul T."/>
            <person name="Blitshsteyn B."/>
            <person name="Bloom T."/>
            <person name="Blye J."/>
            <person name="Boguslavskiy L."/>
            <person name="Borowsky M."/>
            <person name="Boukhgalter B."/>
            <person name="Brunache A."/>
            <person name="Butler J."/>
            <person name="Calixte N."/>
            <person name="Calvo S."/>
            <person name="Camarata J."/>
            <person name="Campo K."/>
            <person name="Chang J."/>
            <person name="Cheshatsang Y."/>
            <person name="Citroen M."/>
            <person name="Collymore A."/>
            <person name="Considine T."/>
            <person name="Cook A."/>
            <person name="Cooke P."/>
            <person name="Corum B."/>
            <person name="Cuomo C."/>
            <person name="David R."/>
            <person name="Dawoe T."/>
            <person name="Degray S."/>
            <person name="Dodge S."/>
            <person name="Dooley K."/>
            <person name="Dorje P."/>
            <person name="Dorjee K."/>
            <person name="Dorris L."/>
            <person name="Duffey N."/>
            <person name="Dupes A."/>
            <person name="Elkins T."/>
            <person name="Engels R."/>
            <person name="Erickson J."/>
            <person name="Farina A."/>
            <person name="Faro S."/>
            <person name="Ferreira P."/>
            <person name="Fischer H."/>
            <person name="Fitzgerald M."/>
            <person name="Foley K."/>
            <person name="Gage D."/>
            <person name="Galagan J."/>
            <person name="Gearin G."/>
            <person name="Gnerre S."/>
            <person name="Gnirke A."/>
            <person name="Goyette A."/>
            <person name="Graham J."/>
            <person name="Grandbois E."/>
            <person name="Gyaltsen K."/>
            <person name="Hafez N."/>
            <person name="Hagopian D."/>
            <person name="Hagos B."/>
            <person name="Hall J."/>
            <person name="Hatcher B."/>
            <person name="Heller A."/>
            <person name="Higgins H."/>
            <person name="Honan T."/>
            <person name="Horn A."/>
            <person name="Houde N."/>
            <person name="Hughes L."/>
            <person name="Hulme W."/>
            <person name="Husby E."/>
            <person name="Iliev I."/>
            <person name="Jaffe D."/>
            <person name="Jones C."/>
            <person name="Kamal M."/>
            <person name="Kamat A."/>
            <person name="Kamvysselis M."/>
            <person name="Karlsson E."/>
            <person name="Kells C."/>
            <person name="Kieu A."/>
            <person name="Kisner P."/>
            <person name="Kodira C."/>
            <person name="Kulbokas E."/>
            <person name="Labutti K."/>
            <person name="Lama D."/>
            <person name="Landers T."/>
            <person name="Leger J."/>
            <person name="Levine S."/>
            <person name="Lewis D."/>
            <person name="Lewis T."/>
            <person name="Lindblad-toh K."/>
            <person name="Liu X."/>
            <person name="Lokyitsang T."/>
            <person name="Lokyitsang Y."/>
            <person name="Lucien O."/>
            <person name="Lui A."/>
            <person name="Ma L.J."/>
            <person name="Mabbitt R."/>
            <person name="Macdonald J."/>
            <person name="Maclean C."/>
            <person name="Major J."/>
            <person name="Manning J."/>
            <person name="Marabella R."/>
            <person name="Maru K."/>
            <person name="Matthews C."/>
            <person name="Mauceli E."/>
            <person name="Mccarthy M."/>
            <person name="Mcdonough S."/>
            <person name="Mcghee T."/>
            <person name="Meldrim J."/>
            <person name="Meneus L."/>
            <person name="Mesirov J."/>
            <person name="Mihalev A."/>
            <person name="Mihova T."/>
            <person name="Mikkelsen T."/>
            <person name="Mlenga V."/>
            <person name="Moru K."/>
            <person name="Mozes J."/>
            <person name="Mulrain L."/>
            <person name="Munson G."/>
            <person name="Naylor J."/>
            <person name="Newes C."/>
            <person name="Nguyen C."/>
            <person name="Nguyen N."/>
            <person name="Nguyen T."/>
            <person name="Nicol R."/>
            <person name="Nielsen C."/>
            <person name="Nizzari M."/>
            <person name="Norbu C."/>
            <person name="Norbu N."/>
            <person name="O'donnell P."/>
            <person name="Okoawo O."/>
            <person name="O'leary S."/>
            <person name="Omotosho B."/>
            <person name="O'neill K."/>
            <person name="Osman S."/>
            <person name="Parker S."/>
            <person name="Perrin D."/>
            <person name="Phunkhang P."/>
            <person name="Piqani B."/>
            <person name="Purcell S."/>
            <person name="Rachupka T."/>
            <person name="Ramasamy U."/>
            <person name="Rameau R."/>
            <person name="Ray V."/>
            <person name="Raymond C."/>
            <person name="Retta R."/>
            <person name="Richardson S."/>
            <person name="Rise C."/>
            <person name="Rodriguez J."/>
            <person name="Rogers J."/>
            <person name="Rogov P."/>
            <person name="Rutman M."/>
            <person name="Schupbach R."/>
            <person name="Seaman C."/>
            <person name="Settipalli S."/>
            <person name="Sharpe T."/>
            <person name="Sheridan J."/>
            <person name="Sherpa N."/>
            <person name="Shi J."/>
            <person name="Smirnov S."/>
            <person name="Smith C."/>
            <person name="Sougnez C."/>
            <person name="Spencer B."/>
            <person name="Stalker J."/>
            <person name="Stange-thomann N."/>
            <person name="Stavropoulos S."/>
            <person name="Stetson K."/>
            <person name="Stone C."/>
            <person name="Stone S."/>
            <person name="Stubbs M."/>
            <person name="Talamas J."/>
            <person name="Tchuinga P."/>
            <person name="Tenzing P."/>
            <person name="Tesfaye S."/>
            <person name="Theodore J."/>
            <person name="Thoulutsang Y."/>
            <person name="Topham K."/>
            <person name="Towey S."/>
            <person name="Tsamla T."/>
            <person name="Tsomo N."/>
            <person name="Vallee D."/>
            <person name="Vassiliev H."/>
            <person name="Venkataraman V."/>
            <person name="Vinson J."/>
            <person name="Vo A."/>
            <person name="Wade C."/>
            <person name="Wang S."/>
            <person name="Wangchuk T."/>
            <person name="Wangdi T."/>
            <person name="Whittaker C."/>
            <person name="Wilkinson J."/>
            <person name="Wu Y."/>
            <person name="Wyman D."/>
            <person name="Yadav S."/>
            <person name="Yang S."/>
            <person name="Yang X."/>
            <person name="Yeager S."/>
            <person name="Yee E."/>
            <person name="Young G."/>
            <person name="Zainoun J."/>
            <person name="Zembeck L."/>
            <person name="Zimmer A."/>
            <person name="Zody M."/>
            <person name="Lander E."/>
        </authorList>
    </citation>
    <scope>NUCLEOTIDE SEQUENCE [LARGE SCALE GENOMIC DNA]</scope>
</reference>
<dbReference type="PANTHER" id="PTHR24150">
    <property type="entry name" value="ANKYRIN REPEAT AND MYND DOMAIN-CONTAINING PROTEIN 2"/>
    <property type="match status" value="1"/>
</dbReference>
<reference evidence="2" key="3">
    <citation type="submission" date="2025-09" db="UniProtKB">
        <authorList>
            <consortium name="Ensembl"/>
        </authorList>
    </citation>
    <scope>IDENTIFICATION</scope>
</reference>
<dbReference type="InterPro" id="IPR052452">
    <property type="entry name" value="Ankyrin-MYND_dom_contain_2"/>
</dbReference>